<organism evidence="2 3">
    <name type="scientific">Saccharococcus caldoxylosilyticus</name>
    <dbReference type="NCBI Taxonomy" id="81408"/>
    <lineage>
        <taxon>Bacteria</taxon>
        <taxon>Bacillati</taxon>
        <taxon>Bacillota</taxon>
        <taxon>Bacilli</taxon>
        <taxon>Bacillales</taxon>
        <taxon>Anoxybacillaceae</taxon>
        <taxon>Saccharococcus</taxon>
    </lineage>
</organism>
<keyword evidence="1" id="KW-0472">Membrane</keyword>
<comment type="caution">
    <text evidence="2">The sequence shown here is derived from an EMBL/GenBank/DDBJ whole genome shotgun (WGS) entry which is preliminary data.</text>
</comment>
<keyword evidence="1" id="KW-1133">Transmembrane helix</keyword>
<evidence type="ECO:0000313" key="3">
    <source>
        <dbReference type="Proteomes" id="UP000075455"/>
    </source>
</evidence>
<dbReference type="EMBL" id="LQYS01000027">
    <property type="protein sequence ID" value="KYD16976.1"/>
    <property type="molecule type" value="Genomic_DNA"/>
</dbReference>
<evidence type="ECO:0000256" key="1">
    <source>
        <dbReference type="SAM" id="Phobius"/>
    </source>
</evidence>
<protein>
    <submittedName>
        <fullName evidence="2">Uncharacterized protein</fullName>
    </submittedName>
</protein>
<accession>A0A150LXY4</accession>
<dbReference type="Proteomes" id="UP000075455">
    <property type="component" value="Unassembled WGS sequence"/>
</dbReference>
<reference evidence="2 3" key="1">
    <citation type="submission" date="2016-01" db="EMBL/GenBank/DDBJ databases">
        <title>Draft Genome Sequences of Seven Thermophilic Sporeformers Isolated from Foods.</title>
        <authorList>
            <person name="Berendsen E.M."/>
            <person name="Wells-Bennik M.H."/>
            <person name="Krawcyk A.O."/>
            <person name="De Jong A."/>
            <person name="Holsappel S."/>
            <person name="Eijlander R.T."/>
            <person name="Kuipers O.P."/>
        </authorList>
    </citation>
    <scope>NUCLEOTIDE SEQUENCE [LARGE SCALE GENOMIC DNA]</scope>
    <source>
        <strain evidence="2 3">B4119</strain>
    </source>
</reference>
<name>A0A150LXY4_9BACL</name>
<dbReference type="AlphaFoldDB" id="A0A150LXY4"/>
<feature type="transmembrane region" description="Helical" evidence="1">
    <location>
        <begin position="20"/>
        <end position="37"/>
    </location>
</feature>
<sequence>MVVFSERRRLMYKKEAETNLFCSFPLPMYSASYLALFPTGNS</sequence>
<gene>
    <name evidence="2" type="ORF">B4119_3674</name>
</gene>
<keyword evidence="1" id="KW-0812">Transmembrane</keyword>
<proteinExistence type="predicted"/>
<evidence type="ECO:0000313" key="2">
    <source>
        <dbReference type="EMBL" id="KYD16976.1"/>
    </source>
</evidence>